<protein>
    <submittedName>
        <fullName evidence="1">DUF1289 domain-containing protein</fullName>
    </submittedName>
</protein>
<dbReference type="RefSeq" id="WP_377395707.1">
    <property type="nucleotide sequence ID" value="NZ_JBHUEQ010000003.1"/>
</dbReference>
<reference evidence="2" key="1">
    <citation type="journal article" date="2019" name="Int. J. Syst. Evol. Microbiol.">
        <title>The Global Catalogue of Microorganisms (GCM) 10K type strain sequencing project: providing services to taxonomists for standard genome sequencing and annotation.</title>
        <authorList>
            <consortium name="The Broad Institute Genomics Platform"/>
            <consortium name="The Broad Institute Genome Sequencing Center for Infectious Disease"/>
            <person name="Wu L."/>
            <person name="Ma J."/>
        </authorList>
    </citation>
    <scope>NUCLEOTIDE SEQUENCE [LARGE SCALE GENOMIC DNA]</scope>
    <source>
        <strain evidence="2">CG52</strain>
    </source>
</reference>
<comment type="caution">
    <text evidence="1">The sequence shown here is derived from an EMBL/GenBank/DDBJ whole genome shotgun (WGS) entry which is preliminary data.</text>
</comment>
<name>A0ABW4M1A9_9HYPH</name>
<evidence type="ECO:0000313" key="2">
    <source>
        <dbReference type="Proteomes" id="UP001597322"/>
    </source>
</evidence>
<dbReference type="Pfam" id="PF06945">
    <property type="entry name" value="DUF1289"/>
    <property type="match status" value="1"/>
</dbReference>
<evidence type="ECO:0000313" key="1">
    <source>
        <dbReference type="EMBL" id="MFD1744193.1"/>
    </source>
</evidence>
<dbReference type="EMBL" id="JBHUEQ010000003">
    <property type="protein sequence ID" value="MFD1744193.1"/>
    <property type="molecule type" value="Genomic_DNA"/>
</dbReference>
<dbReference type="InterPro" id="IPR010710">
    <property type="entry name" value="DUF1289"/>
</dbReference>
<accession>A0ABW4M1A9</accession>
<dbReference type="PANTHER" id="PTHR35175:SF2">
    <property type="entry name" value="DUF1289 DOMAIN-CONTAINING PROTEIN"/>
    <property type="match status" value="1"/>
</dbReference>
<dbReference type="PANTHER" id="PTHR35175">
    <property type="entry name" value="DUF1289 DOMAIN-CONTAINING PROTEIN"/>
    <property type="match status" value="1"/>
</dbReference>
<dbReference type="Proteomes" id="UP001597322">
    <property type="component" value="Unassembled WGS sequence"/>
</dbReference>
<organism evidence="1 2">
    <name type="scientific">Rhizobium helianthi</name>
    <dbReference type="NCBI Taxonomy" id="1132695"/>
    <lineage>
        <taxon>Bacteria</taxon>
        <taxon>Pseudomonadati</taxon>
        <taxon>Pseudomonadota</taxon>
        <taxon>Alphaproteobacteria</taxon>
        <taxon>Hyphomicrobiales</taxon>
        <taxon>Rhizobiaceae</taxon>
        <taxon>Rhizobium/Agrobacterium group</taxon>
        <taxon>Rhizobium</taxon>
    </lineage>
</organism>
<proteinExistence type="predicted"/>
<keyword evidence="2" id="KW-1185">Reference proteome</keyword>
<sequence>MITPCILVCSLDIDTGLCVGCGRTGEEIGAWTSLSDDQRREVMAELPSRLAGIASASEIYPAKEPA</sequence>
<gene>
    <name evidence="1" type="ORF">ACFSE1_01850</name>
</gene>